<proteinExistence type="predicted"/>
<dbReference type="Proteomes" id="UP001142055">
    <property type="component" value="Chromosome 2"/>
</dbReference>
<dbReference type="GO" id="GO:0005096">
    <property type="term" value="F:GTPase activator activity"/>
    <property type="evidence" value="ECO:0007669"/>
    <property type="project" value="UniProtKB-KW"/>
</dbReference>
<evidence type="ECO:0000259" key="5">
    <source>
        <dbReference type="PROSITE" id="PS50238"/>
    </source>
</evidence>
<sequence length="1189" mass="136029">MSNERNLAWLTEQQHKLEMRLKNKSQHLNNLSKHYQQQQNTDDDHHEPGLAFSNPIYDQLPPPKEKNVDNWKPTPAPRKINQSIRPIQSQSPDFYENDPPSFDVSDAVVSTSSFFYLEQEFPAKITKLLNEIKSVADSLGSSEPSESNINSNHFEEKIKQEFETDDAEITTTRRKRVEAKKELFKFSFSSGSEVLPSIDLSDLNILCNQNGSKSDSGLSSSGDSNGSANIIQPVVSITNENHSNHKIEYIMEPSSSPPPKLPPRKPARGNKLYSDLDTTMSNSLPPIPPNKPTSNTQITLQQSTSRTETKQLTNETKPVKPNDSETKTRPKLIALQPLNSELLSMEHLHLNKLSLQRSGYLWKTGPNYKSFKYRWCILYRYNLDLADANFSYYFNRSSISASLSGKIMISEIEFVCVCPSAPAKTKVPKLKKNEENGNTNVWDEICFLEIGVRSRQGRVYLFAARSNIDQQLWMHAFVQALSLHAFKNKELYHFGFIRAKFNVTTRWQNCFALLTADRYLYIFEMQLDNSEQMLKSINCKNYHIFNLRKTVRINRLDEKTTVQSSSTTSSPTPVSSSSSSSTVIKECRNGFSLTQNGGRVVYILTDYELHINRWYCSIMKFWQTPNQPEKMLFEEQYLTKDNIPVTVEKCLNFLDTFNVNPTVSLFTNVEQQHPAILAHCTKLLNDFRTNAWNVHLLPKEHNANQISLLLLLYLRSMNQCIFTESMLDQWLRMGELIENNDDKSSNNKENIESLKKLLKTLPIINYSTLRRLIICLANANIQYPLSTSLCKAMIFSKHKTVIVPLSAARSVLTTLITNHLPLFEVSQEEVDKEMHMKRVVHLMINQPKDQMEKHVGNNSNYHNISNMIGSSKSVSSVGGPPNTIIDTRQVNSLIIGIKTKYNNPNDSDEKTVVNVHLNRETTAQDVIDMIFNKSEIGVHQNQYCLFEVICYRRLERPINKSERVLPIVLAWSNWPSHWCAEASFEVRHCDTIMKGSLKLLHNKEKYQQLMSGSSPKTRSPQARSRTSQSVKCRPTNNQTQSYSVEQTLMSVIRYCGQNDTRIAKMILAEFSGSSLFLYCNESHQLLGQHDIDDINWYVGIENGMMVKKTTDKDNRSDGNNVTIGNNDLNIPALTLVHKRLFQTCQCKDRLNFGQTLIFSNWNELYKWIVALQSSSGKQCKSKRLVSISN</sequence>
<dbReference type="Gene3D" id="1.10.555.10">
    <property type="entry name" value="Rho GTPase activation protein"/>
    <property type="match status" value="1"/>
</dbReference>
<evidence type="ECO:0000256" key="2">
    <source>
        <dbReference type="SAM" id="MobiDB-lite"/>
    </source>
</evidence>
<dbReference type="InterPro" id="IPR052227">
    <property type="entry name" value="Arf-Rho-GAP_ANK-PH_domain"/>
</dbReference>
<protein>
    <submittedName>
        <fullName evidence="6">Uncharacterized protein</fullName>
    </submittedName>
</protein>
<dbReference type="Pfam" id="PF00169">
    <property type="entry name" value="PH"/>
    <property type="match status" value="1"/>
</dbReference>
<dbReference type="Gene3D" id="3.10.20.90">
    <property type="entry name" value="Phosphatidylinositol 3-kinase Catalytic Subunit, Chain A, domain 1"/>
    <property type="match status" value="1"/>
</dbReference>
<evidence type="ECO:0000313" key="6">
    <source>
        <dbReference type="EMBL" id="KAJ6220347.1"/>
    </source>
</evidence>
<dbReference type="Pfam" id="PF00788">
    <property type="entry name" value="RA"/>
    <property type="match status" value="1"/>
</dbReference>
<dbReference type="EMBL" id="JAPWDV010000002">
    <property type="protein sequence ID" value="KAJ6220347.1"/>
    <property type="molecule type" value="Genomic_DNA"/>
</dbReference>
<dbReference type="InterPro" id="IPR008936">
    <property type="entry name" value="Rho_GTPase_activation_prot"/>
</dbReference>
<feature type="region of interest" description="Disordered" evidence="2">
    <location>
        <begin position="33"/>
        <end position="69"/>
    </location>
</feature>
<dbReference type="InterPro" id="IPR000159">
    <property type="entry name" value="RA_dom"/>
</dbReference>
<evidence type="ECO:0000259" key="3">
    <source>
        <dbReference type="PROSITE" id="PS50003"/>
    </source>
</evidence>
<evidence type="ECO:0000313" key="7">
    <source>
        <dbReference type="Proteomes" id="UP001142055"/>
    </source>
</evidence>
<dbReference type="InterPro" id="IPR001849">
    <property type="entry name" value="PH_domain"/>
</dbReference>
<dbReference type="SUPFAM" id="SSF50729">
    <property type="entry name" value="PH domain-like"/>
    <property type="match status" value="1"/>
</dbReference>
<accession>A0A9Q0M944</accession>
<dbReference type="GO" id="GO:0007165">
    <property type="term" value="P:signal transduction"/>
    <property type="evidence" value="ECO:0007669"/>
    <property type="project" value="InterPro"/>
</dbReference>
<feature type="region of interest" description="Disordered" evidence="2">
    <location>
        <begin position="562"/>
        <end position="581"/>
    </location>
</feature>
<comment type="caution">
    <text evidence="6">The sequence shown here is derived from an EMBL/GenBank/DDBJ whole genome shotgun (WGS) entry which is preliminary data.</text>
</comment>
<feature type="domain" description="PH" evidence="3">
    <location>
        <begin position="354"/>
        <end position="482"/>
    </location>
</feature>
<dbReference type="InterPro" id="IPR029071">
    <property type="entry name" value="Ubiquitin-like_domsf"/>
</dbReference>
<keyword evidence="1" id="KW-0343">GTPase activation</keyword>
<evidence type="ECO:0000259" key="4">
    <source>
        <dbReference type="PROSITE" id="PS50200"/>
    </source>
</evidence>
<gene>
    <name evidence="6" type="ORF">RDWZM_006159</name>
</gene>
<name>A0A9Q0M944_BLOTA</name>
<dbReference type="AlphaFoldDB" id="A0A9Q0M944"/>
<keyword evidence="7" id="KW-1185">Reference proteome</keyword>
<dbReference type="InterPro" id="IPR011993">
    <property type="entry name" value="PH-like_dom_sf"/>
</dbReference>
<dbReference type="PROSITE" id="PS50200">
    <property type="entry name" value="RA"/>
    <property type="match status" value="1"/>
</dbReference>
<feature type="region of interest" description="Disordered" evidence="2">
    <location>
        <begin position="250"/>
        <end position="327"/>
    </location>
</feature>
<organism evidence="6 7">
    <name type="scientific">Blomia tropicalis</name>
    <name type="common">Mite</name>
    <dbReference type="NCBI Taxonomy" id="40697"/>
    <lineage>
        <taxon>Eukaryota</taxon>
        <taxon>Metazoa</taxon>
        <taxon>Ecdysozoa</taxon>
        <taxon>Arthropoda</taxon>
        <taxon>Chelicerata</taxon>
        <taxon>Arachnida</taxon>
        <taxon>Acari</taxon>
        <taxon>Acariformes</taxon>
        <taxon>Sarcoptiformes</taxon>
        <taxon>Astigmata</taxon>
        <taxon>Glycyphagoidea</taxon>
        <taxon>Echimyopodidae</taxon>
        <taxon>Blomia</taxon>
    </lineage>
</organism>
<dbReference type="SMART" id="SM00324">
    <property type="entry name" value="RhoGAP"/>
    <property type="match status" value="1"/>
</dbReference>
<dbReference type="SUPFAM" id="SSF48350">
    <property type="entry name" value="GTPase activation domain, GAP"/>
    <property type="match status" value="1"/>
</dbReference>
<dbReference type="SMART" id="SM00233">
    <property type="entry name" value="PH"/>
    <property type="match status" value="2"/>
</dbReference>
<dbReference type="GO" id="GO:0005547">
    <property type="term" value="F:phosphatidylinositol-3,4,5-trisphosphate binding"/>
    <property type="evidence" value="ECO:0007669"/>
    <property type="project" value="TreeGrafter"/>
</dbReference>
<dbReference type="PANTHER" id="PTHR45899:SF2">
    <property type="entry name" value="RHO GTPASE ACTIVATING PROTEIN AT 15B, ISOFORM C"/>
    <property type="match status" value="1"/>
</dbReference>
<dbReference type="PROSITE" id="PS50003">
    <property type="entry name" value="PH_DOMAIN"/>
    <property type="match status" value="1"/>
</dbReference>
<feature type="compositionally biased region" description="Polar residues" evidence="2">
    <location>
        <begin position="292"/>
        <end position="316"/>
    </location>
</feature>
<dbReference type="Pfam" id="PF00620">
    <property type="entry name" value="RhoGAP"/>
    <property type="match status" value="1"/>
</dbReference>
<reference evidence="6" key="1">
    <citation type="submission" date="2022-12" db="EMBL/GenBank/DDBJ databases">
        <title>Genome assemblies of Blomia tropicalis.</title>
        <authorList>
            <person name="Cui Y."/>
        </authorList>
    </citation>
    <scope>NUCLEOTIDE SEQUENCE</scope>
    <source>
        <tissue evidence="6">Adult mites</tissue>
    </source>
</reference>
<dbReference type="CDD" id="cd00821">
    <property type="entry name" value="PH"/>
    <property type="match status" value="1"/>
</dbReference>
<feature type="compositionally biased region" description="Basic and acidic residues" evidence="2">
    <location>
        <begin position="317"/>
        <end position="327"/>
    </location>
</feature>
<dbReference type="InterPro" id="IPR000198">
    <property type="entry name" value="RhoGAP_dom"/>
</dbReference>
<feature type="region of interest" description="Disordered" evidence="2">
    <location>
        <begin position="1010"/>
        <end position="1037"/>
    </location>
</feature>
<dbReference type="Gene3D" id="2.30.29.30">
    <property type="entry name" value="Pleckstrin-homology domain (PH domain)/Phosphotyrosine-binding domain (PTB)"/>
    <property type="match status" value="1"/>
</dbReference>
<dbReference type="SUPFAM" id="SSF54236">
    <property type="entry name" value="Ubiquitin-like"/>
    <property type="match status" value="1"/>
</dbReference>
<dbReference type="PROSITE" id="PS50238">
    <property type="entry name" value="RHOGAP"/>
    <property type="match status" value="1"/>
</dbReference>
<feature type="domain" description="Rho-GAP" evidence="5">
    <location>
        <begin position="631"/>
        <end position="851"/>
    </location>
</feature>
<feature type="domain" description="Ras-associating" evidence="4">
    <location>
        <begin position="911"/>
        <end position="991"/>
    </location>
</feature>
<evidence type="ECO:0000256" key="1">
    <source>
        <dbReference type="ARBA" id="ARBA00022468"/>
    </source>
</evidence>
<dbReference type="PANTHER" id="PTHR45899">
    <property type="entry name" value="RHO GTPASE ACTIVATING PROTEIN AT 15B, ISOFORM C"/>
    <property type="match status" value="1"/>
</dbReference>
<dbReference type="GO" id="GO:0005737">
    <property type="term" value="C:cytoplasm"/>
    <property type="evidence" value="ECO:0007669"/>
    <property type="project" value="TreeGrafter"/>
</dbReference>
<dbReference type="OMA" id="YHIFNLR"/>